<organism evidence="2 3">
    <name type="scientific">Providencia rettgeri</name>
    <dbReference type="NCBI Taxonomy" id="587"/>
    <lineage>
        <taxon>Bacteria</taxon>
        <taxon>Pseudomonadati</taxon>
        <taxon>Pseudomonadota</taxon>
        <taxon>Gammaproteobacteria</taxon>
        <taxon>Enterobacterales</taxon>
        <taxon>Morganellaceae</taxon>
        <taxon>Providencia</taxon>
    </lineage>
</organism>
<dbReference type="PANTHER" id="PTHR12526:SF637">
    <property type="entry name" value="GLYCOSYLTRANSFERASE EPSF-RELATED"/>
    <property type="match status" value="1"/>
</dbReference>
<feature type="domain" description="Glycosyl transferase family 1" evidence="1">
    <location>
        <begin position="194"/>
        <end position="361"/>
    </location>
</feature>
<comment type="caution">
    <text evidence="2">The sequence shown here is derived from an EMBL/GenBank/DDBJ whole genome shotgun (WGS) entry which is preliminary data.</text>
</comment>
<dbReference type="RefSeq" id="WP_239498436.1">
    <property type="nucleotide sequence ID" value="NZ_CP029736.1"/>
</dbReference>
<dbReference type="CDD" id="cd03801">
    <property type="entry name" value="GT4_PimA-like"/>
    <property type="match status" value="1"/>
</dbReference>
<proteinExistence type="predicted"/>
<evidence type="ECO:0000313" key="3">
    <source>
        <dbReference type="Proteomes" id="UP001162044"/>
    </source>
</evidence>
<evidence type="ECO:0000259" key="1">
    <source>
        <dbReference type="Pfam" id="PF00534"/>
    </source>
</evidence>
<reference evidence="2" key="1">
    <citation type="submission" date="2023-04" db="EMBL/GenBank/DDBJ databases">
        <authorList>
            <person name="Li W."/>
        </authorList>
    </citation>
    <scope>NUCLEOTIDE SEQUENCE</scope>
    <source>
        <strain evidence="2">QITACRE101</strain>
    </source>
</reference>
<dbReference type="EC" id="2.4.-.-" evidence="2"/>
<dbReference type="GO" id="GO:0016757">
    <property type="term" value="F:glycosyltransferase activity"/>
    <property type="evidence" value="ECO:0007669"/>
    <property type="project" value="UniProtKB-KW"/>
</dbReference>
<accession>A0AB35LDT2</accession>
<dbReference type="GO" id="GO:1901135">
    <property type="term" value="P:carbohydrate derivative metabolic process"/>
    <property type="evidence" value="ECO:0007669"/>
    <property type="project" value="UniProtKB-ARBA"/>
</dbReference>
<reference evidence="2" key="2">
    <citation type="submission" date="2023-10" db="EMBL/GenBank/DDBJ databases">
        <title>Analysis of Resistance Genes of Carbapenem-resistant Providencia rettgeri.</title>
        <authorList>
            <person name="Liu M."/>
        </authorList>
    </citation>
    <scope>NUCLEOTIDE SEQUENCE</scope>
    <source>
        <strain evidence="2">QITACRE101</strain>
    </source>
</reference>
<name>A0AB35LDT2_PRORE</name>
<evidence type="ECO:0000313" key="2">
    <source>
        <dbReference type="EMBL" id="MDH2306862.1"/>
    </source>
</evidence>
<dbReference type="EMBL" id="JARVQW010000008">
    <property type="protein sequence ID" value="MDH2306862.1"/>
    <property type="molecule type" value="Genomic_DNA"/>
</dbReference>
<dbReference type="AlphaFoldDB" id="A0AB35LDT2"/>
<gene>
    <name evidence="2" type="ORF">QDQ51_15740</name>
</gene>
<dbReference type="Pfam" id="PF00534">
    <property type="entry name" value="Glycos_transf_1"/>
    <property type="match status" value="1"/>
</dbReference>
<dbReference type="Proteomes" id="UP001162044">
    <property type="component" value="Unassembled WGS sequence"/>
</dbReference>
<dbReference type="Gene3D" id="3.40.50.2000">
    <property type="entry name" value="Glycogen Phosphorylase B"/>
    <property type="match status" value="2"/>
</dbReference>
<keyword evidence="2" id="KW-0808">Transferase</keyword>
<sequence>MKNTQKKENNMMINKIVLTVSPIFSIPPKSAAAIESWMYNVAKRLDIENRIVCIRNDGYSAHSVVNEYCEIERIKFGKVYTRLFKKWTRLDPYSYADRIVKIKHQFSPNPNKSVIFVHNHIKSFKKIIKKEGHNNVVLHMHNLYEPKDVPEDIKIIVPSHFMKNWYRERLPNALIEVVRNGFDGEIYAQPPEVKREDFGLTAEDKIVLFAGRIARDKGLLELMQACETFFKEDPRYKLVIVGDPNAALKGELAQYQDEVKDYAKNLGEQCIFLGGVHPEKIRHYYSLADVIAVPSIAPEPFCMVALEAMASGRPVIASQRGAMVEFISHNETGFIFREPLSPLSMAEDITSALNHPNSQEIAYHAKKHAYDNFTWEIVKDELMGVIAKWYP</sequence>
<dbReference type="PANTHER" id="PTHR12526">
    <property type="entry name" value="GLYCOSYLTRANSFERASE"/>
    <property type="match status" value="1"/>
</dbReference>
<dbReference type="InterPro" id="IPR001296">
    <property type="entry name" value="Glyco_trans_1"/>
</dbReference>
<dbReference type="SUPFAM" id="SSF53756">
    <property type="entry name" value="UDP-Glycosyltransferase/glycogen phosphorylase"/>
    <property type="match status" value="1"/>
</dbReference>
<protein>
    <submittedName>
        <fullName evidence="2">Glycosyltransferase</fullName>
        <ecNumber evidence="2">2.4.-.-</ecNumber>
    </submittedName>
</protein>
<keyword evidence="2" id="KW-0328">Glycosyltransferase</keyword>